<evidence type="ECO:0000256" key="1">
    <source>
        <dbReference type="SAM" id="MobiDB-lite"/>
    </source>
</evidence>
<protein>
    <recommendedName>
        <fullName evidence="5">Secreted protein</fullName>
    </recommendedName>
</protein>
<reference evidence="3 4" key="1">
    <citation type="journal article" date="2019" name="Int. J. Syst. Evol. Microbiol.">
        <title>The Global Catalogue of Microorganisms (GCM) 10K type strain sequencing project: providing services to taxonomists for standard genome sequencing and annotation.</title>
        <authorList>
            <consortium name="The Broad Institute Genomics Platform"/>
            <consortium name="The Broad Institute Genome Sequencing Center for Infectious Disease"/>
            <person name="Wu L."/>
            <person name="Ma J."/>
        </authorList>
    </citation>
    <scope>NUCLEOTIDE SEQUENCE [LARGE SCALE GENOMIC DNA]</scope>
    <source>
        <strain evidence="3 4">JCM 10425</strain>
    </source>
</reference>
<comment type="caution">
    <text evidence="3">The sequence shown here is derived from an EMBL/GenBank/DDBJ whole genome shotgun (WGS) entry which is preliminary data.</text>
</comment>
<evidence type="ECO:0000313" key="3">
    <source>
        <dbReference type="EMBL" id="GAA0270349.1"/>
    </source>
</evidence>
<accession>A0ABN0V183</accession>
<sequence length="66" mass="7076">MALSHPTLSTMSTPLVLTLFTALTVAVIAGIMGAAMWGRKRSNEEDLEPAHEGAQEHSIFDEVHSA</sequence>
<organism evidence="3 4">
    <name type="scientific">Cryptosporangium japonicum</name>
    <dbReference type="NCBI Taxonomy" id="80872"/>
    <lineage>
        <taxon>Bacteria</taxon>
        <taxon>Bacillati</taxon>
        <taxon>Actinomycetota</taxon>
        <taxon>Actinomycetes</taxon>
        <taxon>Cryptosporangiales</taxon>
        <taxon>Cryptosporangiaceae</taxon>
        <taxon>Cryptosporangium</taxon>
    </lineage>
</organism>
<keyword evidence="2" id="KW-1133">Transmembrane helix</keyword>
<feature type="compositionally biased region" description="Basic and acidic residues" evidence="1">
    <location>
        <begin position="41"/>
        <end position="66"/>
    </location>
</feature>
<dbReference type="Proteomes" id="UP001500967">
    <property type="component" value="Unassembled WGS sequence"/>
</dbReference>
<name>A0ABN0V183_9ACTN</name>
<keyword evidence="2" id="KW-0812">Transmembrane</keyword>
<evidence type="ECO:0000256" key="2">
    <source>
        <dbReference type="SAM" id="Phobius"/>
    </source>
</evidence>
<keyword evidence="4" id="KW-1185">Reference proteome</keyword>
<evidence type="ECO:0000313" key="4">
    <source>
        <dbReference type="Proteomes" id="UP001500967"/>
    </source>
</evidence>
<proteinExistence type="predicted"/>
<feature type="transmembrane region" description="Helical" evidence="2">
    <location>
        <begin position="15"/>
        <end position="37"/>
    </location>
</feature>
<dbReference type="EMBL" id="BAAAGX010000029">
    <property type="protein sequence ID" value="GAA0270349.1"/>
    <property type="molecule type" value="Genomic_DNA"/>
</dbReference>
<feature type="region of interest" description="Disordered" evidence="1">
    <location>
        <begin position="40"/>
        <end position="66"/>
    </location>
</feature>
<keyword evidence="2" id="KW-0472">Membrane</keyword>
<gene>
    <name evidence="3" type="ORF">GCM10009539_66960</name>
</gene>
<evidence type="ECO:0008006" key="5">
    <source>
        <dbReference type="Google" id="ProtNLM"/>
    </source>
</evidence>